<dbReference type="KEGG" id="mtm:MYCTH_2127689"/>
<sequence length="419" mass="46894">MSFASYSFDGTVQAIPLVETNHQRALRPVFIKQRKLGGKRGKTLRAFSRFVLVPVVEIALILDDDDDDDDSDADYDDDDSDVSTVIDIGLAHWGVQVGDYLWELHTDRKHAKTLSMQRLTRSQIWRADVGEEEVGNTNMTDVEIDRAAHAALEKMKTKCGGKYSQVGNNCHDFTPRALWRASTAALKLVARAVTLPYYQLFRQMTLLPVRSIAASVRDGDDPEVIAKKLRLWRERKSAEFQIVQVAGTLLAAAVIGSFSWDGSQQPHWIGPAAWYCSLILSFSAVLLASSQASIFRAVSDSVSREHGFSLVQELALVMAVQRTEDDAELPLTRGLESARVRWNLVFIWQAPTMMMSYSIIGFLVGLVVYVTAPLYNQESFHGSSKAAVVFLLCAGISGSMFMWCSFWGYRFEDPQTRIF</sequence>
<dbReference type="Proteomes" id="UP000007322">
    <property type="component" value="Chromosome 4"/>
</dbReference>
<keyword evidence="1" id="KW-0472">Membrane</keyword>
<reference evidence="2 3" key="1">
    <citation type="journal article" date="2011" name="Nat. Biotechnol.">
        <title>Comparative genomic analysis of the thermophilic biomass-degrading fungi Myceliophthora thermophila and Thielavia terrestris.</title>
        <authorList>
            <person name="Berka R.M."/>
            <person name="Grigoriev I.V."/>
            <person name="Otillar R."/>
            <person name="Salamov A."/>
            <person name="Grimwood J."/>
            <person name="Reid I."/>
            <person name="Ishmael N."/>
            <person name="John T."/>
            <person name="Darmond C."/>
            <person name="Moisan M.-C."/>
            <person name="Henrissat B."/>
            <person name="Coutinho P.M."/>
            <person name="Lombard V."/>
            <person name="Natvig D.O."/>
            <person name="Lindquist E."/>
            <person name="Schmutz J."/>
            <person name="Lucas S."/>
            <person name="Harris P."/>
            <person name="Powlowski J."/>
            <person name="Bellemare A."/>
            <person name="Taylor D."/>
            <person name="Butler G."/>
            <person name="de Vries R.P."/>
            <person name="Allijn I.E."/>
            <person name="van den Brink J."/>
            <person name="Ushinsky S."/>
            <person name="Storms R."/>
            <person name="Powell A.J."/>
            <person name="Paulsen I.T."/>
            <person name="Elbourne L.D.H."/>
            <person name="Baker S.E."/>
            <person name="Magnuson J."/>
            <person name="LaBoissiere S."/>
            <person name="Clutterbuck A.J."/>
            <person name="Martinez D."/>
            <person name="Wogulis M."/>
            <person name="de Leon A.L."/>
            <person name="Rey M.W."/>
            <person name="Tsang A."/>
        </authorList>
    </citation>
    <scope>NUCLEOTIDE SEQUENCE [LARGE SCALE GENOMIC DNA]</scope>
    <source>
        <strain evidence="3">ATCC 42464 / BCRC 31852 / DSM 1799</strain>
    </source>
</reference>
<dbReference type="AlphaFoldDB" id="G2QGX7"/>
<keyword evidence="3" id="KW-1185">Reference proteome</keyword>
<proteinExistence type="predicted"/>
<accession>G2QGX7</accession>
<dbReference type="VEuPathDB" id="FungiDB:MYCTH_2127689"/>
<dbReference type="eggNOG" id="ENOG502SRQ8">
    <property type="taxonomic scope" value="Eukaryota"/>
</dbReference>
<dbReference type="HOGENOM" id="CLU_655838_0_0_1"/>
<dbReference type="EMBL" id="CP003005">
    <property type="protein sequence ID" value="AEO58637.1"/>
    <property type="molecule type" value="Genomic_DNA"/>
</dbReference>
<evidence type="ECO:0000313" key="2">
    <source>
        <dbReference type="EMBL" id="AEO58637.1"/>
    </source>
</evidence>
<feature type="transmembrane region" description="Helical" evidence="1">
    <location>
        <begin position="240"/>
        <end position="260"/>
    </location>
</feature>
<keyword evidence="1" id="KW-1133">Transmembrane helix</keyword>
<dbReference type="RefSeq" id="XP_003663882.1">
    <property type="nucleotide sequence ID" value="XM_003663834.1"/>
</dbReference>
<dbReference type="GeneID" id="11510232"/>
<feature type="transmembrane region" description="Helical" evidence="1">
    <location>
        <begin position="354"/>
        <end position="375"/>
    </location>
</feature>
<dbReference type="OrthoDB" id="630895at2759"/>
<name>G2QGX7_THET4</name>
<dbReference type="STRING" id="573729.G2QGX7"/>
<feature type="transmembrane region" description="Helical" evidence="1">
    <location>
        <begin position="272"/>
        <end position="295"/>
    </location>
</feature>
<evidence type="ECO:0000256" key="1">
    <source>
        <dbReference type="SAM" id="Phobius"/>
    </source>
</evidence>
<evidence type="ECO:0000313" key="3">
    <source>
        <dbReference type="Proteomes" id="UP000007322"/>
    </source>
</evidence>
<gene>
    <name evidence="2" type="ORF">MYCTH_2127689</name>
</gene>
<dbReference type="InParanoid" id="G2QGX7"/>
<organism evidence="2 3">
    <name type="scientific">Thermothelomyces thermophilus (strain ATCC 42464 / BCRC 31852 / DSM 1799)</name>
    <name type="common">Sporotrichum thermophile</name>
    <dbReference type="NCBI Taxonomy" id="573729"/>
    <lineage>
        <taxon>Eukaryota</taxon>
        <taxon>Fungi</taxon>
        <taxon>Dikarya</taxon>
        <taxon>Ascomycota</taxon>
        <taxon>Pezizomycotina</taxon>
        <taxon>Sordariomycetes</taxon>
        <taxon>Sordariomycetidae</taxon>
        <taxon>Sordariales</taxon>
        <taxon>Chaetomiaceae</taxon>
        <taxon>Thermothelomyces</taxon>
    </lineage>
</organism>
<keyword evidence="1" id="KW-0812">Transmembrane</keyword>
<protein>
    <submittedName>
        <fullName evidence="2">Uncharacterized protein</fullName>
    </submittedName>
</protein>
<feature type="transmembrane region" description="Helical" evidence="1">
    <location>
        <begin position="387"/>
        <end position="409"/>
    </location>
</feature>